<feature type="transmembrane region" description="Helical" evidence="1">
    <location>
        <begin position="74"/>
        <end position="94"/>
    </location>
</feature>
<protein>
    <submittedName>
        <fullName evidence="2">Uncharacterized protein</fullName>
    </submittedName>
</protein>
<gene>
    <name evidence="2" type="ORF">PFRI_41080</name>
</gene>
<evidence type="ECO:0000313" key="3">
    <source>
        <dbReference type="Proteomes" id="UP000184514"/>
    </source>
</evidence>
<keyword evidence="1" id="KW-0472">Membrane</keyword>
<keyword evidence="1" id="KW-1133">Transmembrane helix</keyword>
<dbReference type="Proteomes" id="UP000184514">
    <property type="component" value="Unassembled WGS sequence"/>
</dbReference>
<keyword evidence="3" id="KW-1185">Reference proteome</keyword>
<feature type="transmembrane region" description="Helical" evidence="1">
    <location>
        <begin position="6"/>
        <end position="22"/>
    </location>
</feature>
<comment type="caution">
    <text evidence="2">The sequence shown here is derived from an EMBL/GenBank/DDBJ whole genome shotgun (WGS) entry which is preliminary data.</text>
</comment>
<dbReference type="AlphaFoldDB" id="A0A1L9NQX7"/>
<accession>A0A1L9NQX7</accession>
<feature type="transmembrane region" description="Helical" evidence="1">
    <location>
        <begin position="29"/>
        <end position="54"/>
    </location>
</feature>
<proteinExistence type="predicted"/>
<reference evidence="2 3" key="1">
    <citation type="submission" date="2016-10" db="EMBL/GenBank/DDBJ databases">
        <title>Genome sequence of Planktotalea frisia SH6-1.</title>
        <authorList>
            <person name="Poehlein A."/>
            <person name="Bakenhus I."/>
            <person name="Voget S."/>
            <person name="Brinkhoff T."/>
            <person name="Simon M."/>
        </authorList>
    </citation>
    <scope>NUCLEOTIDE SEQUENCE [LARGE SCALE GENOMIC DNA]</scope>
    <source>
        <strain evidence="2 3">SH6-1</strain>
    </source>
</reference>
<sequence>MIVFLLGLSIVLAIAPFIVVLVNRKLLDWVALLLLLVVSMFALSALYLSVKLLICWFENPQFGCYGDGWSELITWIWTSAVAVGIWITVGMLAASGGTKDSN</sequence>
<evidence type="ECO:0000256" key="1">
    <source>
        <dbReference type="SAM" id="Phobius"/>
    </source>
</evidence>
<keyword evidence="1" id="KW-0812">Transmembrane</keyword>
<dbReference type="STRING" id="696762.PFRI_41080"/>
<name>A0A1L9NQX7_9RHOB</name>
<organism evidence="2 3">
    <name type="scientific">Planktotalea frisia</name>
    <dbReference type="NCBI Taxonomy" id="696762"/>
    <lineage>
        <taxon>Bacteria</taxon>
        <taxon>Pseudomonadati</taxon>
        <taxon>Pseudomonadota</taxon>
        <taxon>Alphaproteobacteria</taxon>
        <taxon>Rhodobacterales</taxon>
        <taxon>Paracoccaceae</taxon>
        <taxon>Planktotalea</taxon>
    </lineage>
</organism>
<evidence type="ECO:0000313" key="2">
    <source>
        <dbReference type="EMBL" id="OJI91623.1"/>
    </source>
</evidence>
<dbReference type="EMBL" id="MLCB01000227">
    <property type="protein sequence ID" value="OJI91623.1"/>
    <property type="molecule type" value="Genomic_DNA"/>
</dbReference>